<dbReference type="EMBL" id="JAAAMQ010000020">
    <property type="protein sequence ID" value="NBA12195.1"/>
    <property type="molecule type" value="Genomic_DNA"/>
</dbReference>
<comment type="caution">
    <text evidence="1">The sequence shown here is derived from an EMBL/GenBank/DDBJ whole genome shotgun (WGS) entry which is preliminary data.</text>
</comment>
<reference evidence="1" key="1">
    <citation type="submission" date="2020-01" db="EMBL/GenBank/DDBJ databases">
        <title>First Reported Case and Whole Genome of Weissella confusa in an Equid.</title>
        <authorList>
            <person name="Little S.V."/>
            <person name="Lawhon S.D."/>
        </authorList>
    </citation>
    <scope>NUCLEOTIDE SEQUENCE</scope>
    <source>
        <strain evidence="1">718955</strain>
    </source>
</reference>
<dbReference type="SUPFAM" id="SSF116960">
    <property type="entry name" value="YfbU-like"/>
    <property type="match status" value="1"/>
</dbReference>
<proteinExistence type="predicted"/>
<accession>A0AAJ3DBX7</accession>
<dbReference type="AlphaFoldDB" id="A0AAJ3DBX7"/>
<dbReference type="Proteomes" id="UP000719917">
    <property type="component" value="Unassembled WGS sequence"/>
</dbReference>
<dbReference type="Gene3D" id="1.10.287.680">
    <property type="entry name" value="Helix hairpin bin"/>
    <property type="match status" value="1"/>
</dbReference>
<dbReference type="RefSeq" id="WP_161691347.1">
    <property type="nucleotide sequence ID" value="NZ_JAAAMQ010000020.1"/>
</dbReference>
<dbReference type="Pfam" id="PF03887">
    <property type="entry name" value="YfbU"/>
    <property type="match status" value="1"/>
</dbReference>
<gene>
    <name evidence="1" type="ORF">GTU77_08220</name>
</gene>
<sequence>MSLNFSDEQKVILMNQYSILEDLSLLKGDKKSADEYANARDGIRFGYGDWALTNVSAGMDNEVSEDDKEFVLSVLDMYSFIYGSYDKFDEAQKKEISLNDIMFVGFDGNEDTYGFYRFVTRQLGRYSEVVKFINKHGWDDNSHGFESSLPVMLRNYKKINSSDLITADNNQLFEFVKSILGK</sequence>
<dbReference type="InterPro" id="IPR023146">
    <property type="entry name" value="YfbU_alpha-helical_sf"/>
</dbReference>
<name>A0AAJ3DBX7_WEICO</name>
<dbReference type="Gene3D" id="1.10.3190.10">
    <property type="entry name" value="yfbu gene product, domain 2"/>
    <property type="match status" value="1"/>
</dbReference>
<protein>
    <submittedName>
        <fullName evidence="1">Uncharacterized protein</fullName>
    </submittedName>
</protein>
<evidence type="ECO:0000313" key="1">
    <source>
        <dbReference type="EMBL" id="NBA12195.1"/>
    </source>
</evidence>
<organism evidence="1 2">
    <name type="scientific">Weissella confusa</name>
    <name type="common">Lactobacillus confusus</name>
    <dbReference type="NCBI Taxonomy" id="1583"/>
    <lineage>
        <taxon>Bacteria</taxon>
        <taxon>Bacillati</taxon>
        <taxon>Bacillota</taxon>
        <taxon>Bacilli</taxon>
        <taxon>Lactobacillales</taxon>
        <taxon>Lactobacillaceae</taxon>
        <taxon>Weissella</taxon>
    </lineage>
</organism>
<dbReference type="InterPro" id="IPR023145">
    <property type="entry name" value="YfbU_helix-hairpin_sf"/>
</dbReference>
<evidence type="ECO:0000313" key="2">
    <source>
        <dbReference type="Proteomes" id="UP000719917"/>
    </source>
</evidence>
<dbReference type="InterPro" id="IPR005587">
    <property type="entry name" value="UPF0304_YfbU"/>
</dbReference>